<dbReference type="PROSITE" id="PS51257">
    <property type="entry name" value="PROKAR_LIPOPROTEIN"/>
    <property type="match status" value="1"/>
</dbReference>
<dbReference type="SUPFAM" id="SSF53300">
    <property type="entry name" value="vWA-like"/>
    <property type="match status" value="1"/>
</dbReference>
<keyword evidence="2" id="KW-0732">Signal</keyword>
<dbReference type="Gene3D" id="3.40.50.410">
    <property type="entry name" value="von Willebrand factor, type A domain"/>
    <property type="match status" value="1"/>
</dbReference>
<dbReference type="OrthoDB" id="9783818at2"/>
<sequence length="441" mass="49993">MYFRWMAVLFSVLLILTGCSDSGSEGSQSAGEKEETAQSKKQKIPDAPEDYEGIMTQNPGKFAGDNYDKEKVEKALDRIPDDMSTEKIYDYLIYLLGENYQPLYQKLQAFDTSIQSNVKTPEAGELPILEQMNVEILLDASGSMAGQVEGGMKMNLAKEAIRGFVSELPKGAQVSLRVYGHKGSNQEKDKEVSCKSNELVYPFSTYDSGKFESALSQFQPTGWTPLASAIQSAHKDLNKVKEKQSRNVIYVVSDGVETCGGDPVKAAQALKKSDIQPMVNIVGFDVDDAGQKQLKQVAEAADGSYKTVYSESDLKEYLEAERERLEFEWSMWGTKSRNEIFHNWAEKQRKLDEIVFGDGGLIKVKAREKERLIDAYEYLKEKNKIKAEEGLWDKIIDRSLLFDQETVDLKNEIREELKQMERKAKEKIDKQEDNMTDQYNE</sequence>
<feature type="compositionally biased region" description="Basic and acidic residues" evidence="1">
    <location>
        <begin position="31"/>
        <end position="46"/>
    </location>
</feature>
<dbReference type="RefSeq" id="WP_091572168.1">
    <property type="nucleotide sequence ID" value="NZ_FMZA01000019.1"/>
</dbReference>
<dbReference type="InterPro" id="IPR002035">
    <property type="entry name" value="VWF_A"/>
</dbReference>
<proteinExistence type="predicted"/>
<reference evidence="4 5" key="1">
    <citation type="submission" date="2016-10" db="EMBL/GenBank/DDBJ databases">
        <authorList>
            <person name="de Groot N.N."/>
        </authorList>
    </citation>
    <scope>NUCLEOTIDE SEQUENCE [LARGE SCALE GENOMIC DNA]</scope>
    <source>
        <strain evidence="4 5">DSM 45514</strain>
    </source>
</reference>
<feature type="region of interest" description="Disordered" evidence="1">
    <location>
        <begin position="422"/>
        <end position="441"/>
    </location>
</feature>
<gene>
    <name evidence="4" type="ORF">SAMN04488112_11976</name>
</gene>
<evidence type="ECO:0000256" key="1">
    <source>
        <dbReference type="SAM" id="MobiDB-lite"/>
    </source>
</evidence>
<evidence type="ECO:0000256" key="2">
    <source>
        <dbReference type="SAM" id="SignalP"/>
    </source>
</evidence>
<feature type="chain" id="PRO_5039076178" evidence="2">
    <location>
        <begin position="21"/>
        <end position="441"/>
    </location>
</feature>
<dbReference type="AlphaFoldDB" id="A0A1G6Q5M6"/>
<dbReference type="SMART" id="SM00327">
    <property type="entry name" value="VWA"/>
    <property type="match status" value="1"/>
</dbReference>
<accession>A0A1G6Q5M6</accession>
<evidence type="ECO:0000259" key="3">
    <source>
        <dbReference type="PROSITE" id="PS50234"/>
    </source>
</evidence>
<feature type="compositionally biased region" description="Basic and acidic residues" evidence="1">
    <location>
        <begin position="422"/>
        <end position="433"/>
    </location>
</feature>
<dbReference type="PROSITE" id="PS50234">
    <property type="entry name" value="VWFA"/>
    <property type="match status" value="1"/>
</dbReference>
<evidence type="ECO:0000313" key="5">
    <source>
        <dbReference type="Proteomes" id="UP000199387"/>
    </source>
</evidence>
<protein>
    <submittedName>
        <fullName evidence="4">D-amino-acid dehydrogenase</fullName>
    </submittedName>
</protein>
<feature type="domain" description="VWFA" evidence="3">
    <location>
        <begin position="133"/>
        <end position="325"/>
    </location>
</feature>
<dbReference type="EMBL" id="FMZA01000019">
    <property type="protein sequence ID" value="SDC87046.1"/>
    <property type="molecule type" value="Genomic_DNA"/>
</dbReference>
<organism evidence="4 5">
    <name type="scientific">Melghirimyces thermohalophilus</name>
    <dbReference type="NCBI Taxonomy" id="1236220"/>
    <lineage>
        <taxon>Bacteria</taxon>
        <taxon>Bacillati</taxon>
        <taxon>Bacillota</taxon>
        <taxon>Bacilli</taxon>
        <taxon>Bacillales</taxon>
        <taxon>Thermoactinomycetaceae</taxon>
        <taxon>Melghirimyces</taxon>
    </lineage>
</organism>
<keyword evidence="5" id="KW-1185">Reference proteome</keyword>
<dbReference type="Pfam" id="PF00092">
    <property type="entry name" value="VWA"/>
    <property type="match status" value="1"/>
</dbReference>
<feature type="signal peptide" evidence="2">
    <location>
        <begin position="1"/>
        <end position="20"/>
    </location>
</feature>
<name>A0A1G6Q5M6_9BACL</name>
<dbReference type="Proteomes" id="UP000199387">
    <property type="component" value="Unassembled WGS sequence"/>
</dbReference>
<dbReference type="InterPro" id="IPR036465">
    <property type="entry name" value="vWFA_dom_sf"/>
</dbReference>
<feature type="region of interest" description="Disordered" evidence="1">
    <location>
        <begin position="23"/>
        <end position="52"/>
    </location>
</feature>
<evidence type="ECO:0000313" key="4">
    <source>
        <dbReference type="EMBL" id="SDC87046.1"/>
    </source>
</evidence>
<dbReference type="STRING" id="1236220.SAMN04488112_11976"/>